<evidence type="ECO:0008006" key="5">
    <source>
        <dbReference type="Google" id="ProtNLM"/>
    </source>
</evidence>
<keyword evidence="2" id="KW-0732">Signal</keyword>
<evidence type="ECO:0000256" key="1">
    <source>
        <dbReference type="SAM" id="MobiDB-lite"/>
    </source>
</evidence>
<accession>A0A848H3A8</accession>
<evidence type="ECO:0000313" key="4">
    <source>
        <dbReference type="Proteomes" id="UP000541185"/>
    </source>
</evidence>
<comment type="caution">
    <text evidence="3">The sequence shown here is derived from an EMBL/GenBank/DDBJ whole genome shotgun (WGS) entry which is preliminary data.</text>
</comment>
<dbReference type="EMBL" id="JABBFX010000001">
    <property type="protein sequence ID" value="NML44977.1"/>
    <property type="molecule type" value="Genomic_DNA"/>
</dbReference>
<reference evidence="3 4" key="1">
    <citation type="submission" date="2020-04" db="EMBL/GenBank/DDBJ databases">
        <title>Ramlibacter sp. G-1-2-2 isolated from soil.</title>
        <authorList>
            <person name="Dahal R.H."/>
        </authorList>
    </citation>
    <scope>NUCLEOTIDE SEQUENCE [LARGE SCALE GENOMIC DNA]</scope>
    <source>
        <strain evidence="3 4">G-1-2-2</strain>
    </source>
</reference>
<dbReference type="Proteomes" id="UP000541185">
    <property type="component" value="Unassembled WGS sequence"/>
</dbReference>
<evidence type="ECO:0000256" key="2">
    <source>
        <dbReference type="SAM" id="SignalP"/>
    </source>
</evidence>
<feature type="compositionally biased region" description="Polar residues" evidence="1">
    <location>
        <begin position="110"/>
        <end position="125"/>
    </location>
</feature>
<feature type="chain" id="PRO_5032721487" description="DUF4148 domain-containing protein" evidence="2">
    <location>
        <begin position="27"/>
        <end position="125"/>
    </location>
</feature>
<sequence length="125" mass="13194">MKNLSLLLVTAATAVAAATASAAAYAGPMWTDSSWRVHDVPSTRNAADVRAEFDQFKKGPNPWGSSYNPLANFRSTKTSAQLQAEYIANRDSVSALNGEDSGSAWLASRPATSASRFAGQPTNAQ</sequence>
<evidence type="ECO:0000313" key="3">
    <source>
        <dbReference type="EMBL" id="NML44977.1"/>
    </source>
</evidence>
<gene>
    <name evidence="3" type="ORF">HHL11_14560</name>
</gene>
<dbReference type="AlphaFoldDB" id="A0A848H3A8"/>
<name>A0A848H3A8_9BURK</name>
<feature type="region of interest" description="Disordered" evidence="1">
    <location>
        <begin position="97"/>
        <end position="125"/>
    </location>
</feature>
<organism evidence="3 4">
    <name type="scientific">Ramlibacter agri</name>
    <dbReference type="NCBI Taxonomy" id="2728837"/>
    <lineage>
        <taxon>Bacteria</taxon>
        <taxon>Pseudomonadati</taxon>
        <taxon>Pseudomonadota</taxon>
        <taxon>Betaproteobacteria</taxon>
        <taxon>Burkholderiales</taxon>
        <taxon>Comamonadaceae</taxon>
        <taxon>Ramlibacter</taxon>
    </lineage>
</organism>
<proteinExistence type="predicted"/>
<keyword evidence="4" id="KW-1185">Reference proteome</keyword>
<feature type="signal peptide" evidence="2">
    <location>
        <begin position="1"/>
        <end position="26"/>
    </location>
</feature>
<protein>
    <recommendedName>
        <fullName evidence="5">DUF4148 domain-containing protein</fullName>
    </recommendedName>
</protein>